<dbReference type="EMBL" id="JBHLZP010000268">
    <property type="protein sequence ID" value="MFB9836326.1"/>
    <property type="molecule type" value="Genomic_DNA"/>
</dbReference>
<accession>A0ABV5YP32</accession>
<evidence type="ECO:0000313" key="3">
    <source>
        <dbReference type="EMBL" id="MFB9836326.1"/>
    </source>
</evidence>
<evidence type="ECO:0000256" key="1">
    <source>
        <dbReference type="ARBA" id="ARBA00009580"/>
    </source>
</evidence>
<comment type="caution">
    <text evidence="3">The sequence shown here is derived from an EMBL/GenBank/DDBJ whole genome shotgun (WGS) entry which is preliminary data.</text>
</comment>
<dbReference type="PANTHER" id="PTHR31126:SF1">
    <property type="entry name" value="TYROSINE SPECIFIC PROTEIN PHOSPHATASES DOMAIN-CONTAINING PROTEIN"/>
    <property type="match status" value="1"/>
</dbReference>
<gene>
    <name evidence="3" type="ORF">ACFFNX_29555</name>
</gene>
<dbReference type="InterPro" id="IPR029021">
    <property type="entry name" value="Prot-tyrosine_phosphatase-like"/>
</dbReference>
<proteinExistence type="inferred from homology"/>
<dbReference type="InterPro" id="IPR026893">
    <property type="entry name" value="Tyr/Ser_Pase_IphP-type"/>
</dbReference>
<sequence length="268" mass="29204">MTRWIELDGAVNVRDMGGLITADGGTLRTGRLLRSDNLQGLTFADVDRLVTHIGIRHVIDLRSETEVTIEGPGPLTREPRVTIHHLSLFAEGGGLTDVEADIPPATGRGIDTDKILPWQNRAEEGGQESERSVNHYLGYLADRPDSVVDALRVMAQGPAIVHCAAGKDRTGVVIAFALNVLGVPRDRIVADYAATGDRLDAILARLRSSPTYAQDLDSRPADTHMPYAATMEKFLTTLDERHGGPPGWLRHHGWTDDDTTALRAALRI</sequence>
<dbReference type="EC" id="3.1.3.48" evidence="3"/>
<dbReference type="InterPro" id="IPR016130">
    <property type="entry name" value="Tyr_Pase_AS"/>
</dbReference>
<dbReference type="Pfam" id="PF13350">
    <property type="entry name" value="Y_phosphatase3"/>
    <property type="match status" value="1"/>
</dbReference>
<keyword evidence="3" id="KW-0378">Hydrolase</keyword>
<reference evidence="3 4" key="1">
    <citation type="submission" date="2024-09" db="EMBL/GenBank/DDBJ databases">
        <authorList>
            <person name="Sun Q."/>
            <person name="Mori K."/>
        </authorList>
    </citation>
    <scope>NUCLEOTIDE SEQUENCE [LARGE SCALE GENOMIC DNA]</scope>
    <source>
        <strain evidence="3 4">TBRC 0563</strain>
    </source>
</reference>
<evidence type="ECO:0000313" key="4">
    <source>
        <dbReference type="Proteomes" id="UP001589627"/>
    </source>
</evidence>
<dbReference type="RefSeq" id="WP_378209079.1">
    <property type="nucleotide sequence ID" value="NZ_JBHLZP010000268.1"/>
</dbReference>
<dbReference type="GO" id="GO:0004725">
    <property type="term" value="F:protein tyrosine phosphatase activity"/>
    <property type="evidence" value="ECO:0007669"/>
    <property type="project" value="UniProtKB-EC"/>
</dbReference>
<protein>
    <submittedName>
        <fullName evidence="3">Tyrosine-protein phosphatase</fullName>
        <ecNumber evidence="3">3.1.3.48</ecNumber>
    </submittedName>
</protein>
<keyword evidence="4" id="KW-1185">Reference proteome</keyword>
<dbReference type="PROSITE" id="PS00383">
    <property type="entry name" value="TYR_PHOSPHATASE_1"/>
    <property type="match status" value="1"/>
</dbReference>
<dbReference type="Gene3D" id="3.90.190.10">
    <property type="entry name" value="Protein tyrosine phosphatase superfamily"/>
    <property type="match status" value="1"/>
</dbReference>
<dbReference type="PANTHER" id="PTHR31126">
    <property type="entry name" value="TYROSINE-PROTEIN PHOSPHATASE"/>
    <property type="match status" value="1"/>
</dbReference>
<feature type="domain" description="Tyrosine specific protein phosphatases" evidence="2">
    <location>
        <begin position="145"/>
        <end position="178"/>
    </location>
</feature>
<dbReference type="SUPFAM" id="SSF52799">
    <property type="entry name" value="(Phosphotyrosine protein) phosphatases II"/>
    <property type="match status" value="1"/>
</dbReference>
<comment type="similarity">
    <text evidence="1">Belongs to the protein-tyrosine phosphatase family.</text>
</comment>
<evidence type="ECO:0000259" key="2">
    <source>
        <dbReference type="PROSITE" id="PS50056"/>
    </source>
</evidence>
<dbReference type="Proteomes" id="UP001589627">
    <property type="component" value="Unassembled WGS sequence"/>
</dbReference>
<organism evidence="3 4">
    <name type="scientific">Actinoallomurus acaciae</name>
    <dbReference type="NCBI Taxonomy" id="502577"/>
    <lineage>
        <taxon>Bacteria</taxon>
        <taxon>Bacillati</taxon>
        <taxon>Actinomycetota</taxon>
        <taxon>Actinomycetes</taxon>
        <taxon>Streptosporangiales</taxon>
        <taxon>Thermomonosporaceae</taxon>
        <taxon>Actinoallomurus</taxon>
    </lineage>
</organism>
<dbReference type="PROSITE" id="PS50056">
    <property type="entry name" value="TYR_PHOSPHATASE_2"/>
    <property type="match status" value="1"/>
</dbReference>
<name>A0ABV5YP32_9ACTN</name>
<dbReference type="InterPro" id="IPR000387">
    <property type="entry name" value="Tyr_Pase_dom"/>
</dbReference>